<dbReference type="PANTHER" id="PTHR39966">
    <property type="entry name" value="BLL2471 PROTEIN-RELATED"/>
    <property type="match status" value="1"/>
</dbReference>
<dbReference type="Pfam" id="PF01814">
    <property type="entry name" value="Hemerythrin"/>
    <property type="match status" value="1"/>
</dbReference>
<organism evidence="3 4">
    <name type="scientific">Pyxidicoccus parkwayensis</name>
    <dbReference type="NCBI Taxonomy" id="2813578"/>
    <lineage>
        <taxon>Bacteria</taxon>
        <taxon>Pseudomonadati</taxon>
        <taxon>Myxococcota</taxon>
        <taxon>Myxococcia</taxon>
        <taxon>Myxococcales</taxon>
        <taxon>Cystobacterineae</taxon>
        <taxon>Myxococcaceae</taxon>
        <taxon>Pyxidicoccus</taxon>
    </lineage>
</organism>
<evidence type="ECO:0000259" key="2">
    <source>
        <dbReference type="Pfam" id="PF01814"/>
    </source>
</evidence>
<dbReference type="PANTHER" id="PTHR39966:SF1">
    <property type="entry name" value="HEMERYTHRIN-LIKE DOMAIN-CONTAINING PROTEIN"/>
    <property type="match status" value="1"/>
</dbReference>
<protein>
    <submittedName>
        <fullName evidence="3">Hemerythrin domain-containing protein</fullName>
    </submittedName>
</protein>
<gene>
    <name evidence="3" type="ORF">JY651_18240</name>
</gene>
<sequence>MAKRESSRRTLLVTAANVGATWMLAGCATTSTGSAPRPEEPEGQKEEEEVSPAEDLMREHGVLRRVLLVYEESLRRLAGGETVPPQTLAGGAQIIRRFIEDYHEKLEEQFLFPRFERAGKHLELVGVLREQHARGRQLTAEVLRLATPESLSNPGSVASLTRTLRLFIRMYGPHAAREDTILFPALRQVVSAHEYDALGEDFERKEHELFGASGFEGVVEEVATLEKALGIYELSSFTP</sequence>
<name>A0ABX7P8I2_9BACT</name>
<proteinExistence type="predicted"/>
<feature type="domain" description="Hemerythrin-like" evidence="2">
    <location>
        <begin position="52"/>
        <end position="186"/>
    </location>
</feature>
<reference evidence="3 4" key="1">
    <citation type="submission" date="2021-02" db="EMBL/GenBank/DDBJ databases">
        <title>De Novo genome assembly of isolated myxobacteria.</title>
        <authorList>
            <person name="Stevens D.C."/>
        </authorList>
    </citation>
    <scope>NUCLEOTIDE SEQUENCE [LARGE SCALE GENOMIC DNA]</scope>
    <source>
        <strain evidence="4">SCPEA02</strain>
    </source>
</reference>
<dbReference type="PROSITE" id="PS51257">
    <property type="entry name" value="PROKAR_LIPOPROTEIN"/>
    <property type="match status" value="1"/>
</dbReference>
<dbReference type="CDD" id="cd12108">
    <property type="entry name" value="Hr-like"/>
    <property type="match status" value="1"/>
</dbReference>
<dbReference type="EMBL" id="CP071090">
    <property type="protein sequence ID" value="QSQ26743.1"/>
    <property type="molecule type" value="Genomic_DNA"/>
</dbReference>
<dbReference type="Proteomes" id="UP000662747">
    <property type="component" value="Chromosome"/>
</dbReference>
<dbReference type="Gene3D" id="1.20.120.520">
    <property type="entry name" value="nmb1532 protein domain like"/>
    <property type="match status" value="1"/>
</dbReference>
<evidence type="ECO:0000313" key="4">
    <source>
        <dbReference type="Proteomes" id="UP000662747"/>
    </source>
</evidence>
<evidence type="ECO:0000313" key="3">
    <source>
        <dbReference type="EMBL" id="QSQ26743.1"/>
    </source>
</evidence>
<dbReference type="InterPro" id="IPR012312">
    <property type="entry name" value="Hemerythrin-like"/>
</dbReference>
<feature type="region of interest" description="Disordered" evidence="1">
    <location>
        <begin position="29"/>
        <end position="54"/>
    </location>
</feature>
<evidence type="ECO:0000256" key="1">
    <source>
        <dbReference type="SAM" id="MobiDB-lite"/>
    </source>
</evidence>
<dbReference type="InterPro" id="IPR006311">
    <property type="entry name" value="TAT_signal"/>
</dbReference>
<keyword evidence="4" id="KW-1185">Reference proteome</keyword>
<dbReference type="PROSITE" id="PS51318">
    <property type="entry name" value="TAT"/>
    <property type="match status" value="1"/>
</dbReference>
<accession>A0ABX7P8I2</accession>